<dbReference type="InterPro" id="IPR014188">
    <property type="entry name" value="Acrylyl-CoA_reductase_AcuI"/>
</dbReference>
<feature type="transmembrane region" description="Helical" evidence="1">
    <location>
        <begin position="156"/>
        <end position="176"/>
    </location>
</feature>
<protein>
    <submittedName>
        <fullName evidence="3">MDR family oxidoreductase</fullName>
    </submittedName>
</protein>
<evidence type="ECO:0000313" key="4">
    <source>
        <dbReference type="Proteomes" id="UP001501645"/>
    </source>
</evidence>
<dbReference type="PANTHER" id="PTHR43677">
    <property type="entry name" value="SHORT-CHAIN DEHYDROGENASE/REDUCTASE"/>
    <property type="match status" value="1"/>
</dbReference>
<dbReference type="SUPFAM" id="SSF50129">
    <property type="entry name" value="GroES-like"/>
    <property type="match status" value="1"/>
</dbReference>
<dbReference type="CDD" id="cd08288">
    <property type="entry name" value="MDR_yhdh"/>
    <property type="match status" value="1"/>
</dbReference>
<dbReference type="PANTHER" id="PTHR43677:SF1">
    <property type="entry name" value="ACRYLYL-COA REDUCTASE ACUI-RELATED"/>
    <property type="match status" value="1"/>
</dbReference>
<dbReference type="InterPro" id="IPR013154">
    <property type="entry name" value="ADH-like_N"/>
</dbReference>
<dbReference type="Proteomes" id="UP001501645">
    <property type="component" value="Unassembled WGS sequence"/>
</dbReference>
<keyword evidence="4" id="KW-1185">Reference proteome</keyword>
<dbReference type="InterPro" id="IPR013149">
    <property type="entry name" value="ADH-like_C"/>
</dbReference>
<evidence type="ECO:0000313" key="3">
    <source>
        <dbReference type="EMBL" id="GAA4784175.1"/>
    </source>
</evidence>
<comment type="caution">
    <text evidence="3">The sequence shown here is derived from an EMBL/GenBank/DDBJ whole genome shotgun (WGS) entry which is preliminary data.</text>
</comment>
<accession>A0ABP9ASX1</accession>
<organism evidence="3 4">
    <name type="scientific">Microbacterium gilvum</name>
    <dbReference type="NCBI Taxonomy" id="1336204"/>
    <lineage>
        <taxon>Bacteria</taxon>
        <taxon>Bacillati</taxon>
        <taxon>Actinomycetota</taxon>
        <taxon>Actinomycetes</taxon>
        <taxon>Micrococcales</taxon>
        <taxon>Microbacteriaceae</taxon>
        <taxon>Microbacterium</taxon>
    </lineage>
</organism>
<dbReference type="SMART" id="SM00829">
    <property type="entry name" value="PKS_ER"/>
    <property type="match status" value="1"/>
</dbReference>
<keyword evidence="1" id="KW-0472">Membrane</keyword>
<dbReference type="InterPro" id="IPR036291">
    <property type="entry name" value="NAD(P)-bd_dom_sf"/>
</dbReference>
<keyword evidence="1" id="KW-0812">Transmembrane</keyword>
<gene>
    <name evidence="3" type="ORF">GCM10023351_32140</name>
</gene>
<dbReference type="RefSeq" id="WP_345441522.1">
    <property type="nucleotide sequence ID" value="NZ_BAABKO010000006.1"/>
</dbReference>
<dbReference type="Gene3D" id="3.90.180.10">
    <property type="entry name" value="Medium-chain alcohol dehydrogenases, catalytic domain"/>
    <property type="match status" value="1"/>
</dbReference>
<dbReference type="NCBIfam" id="TIGR02823">
    <property type="entry name" value="oxido_YhdH"/>
    <property type="match status" value="1"/>
</dbReference>
<dbReference type="InterPro" id="IPR020843">
    <property type="entry name" value="ER"/>
</dbReference>
<dbReference type="InterPro" id="IPR051397">
    <property type="entry name" value="Zn-ADH-like_protein"/>
</dbReference>
<dbReference type="EMBL" id="BAABKO010000006">
    <property type="protein sequence ID" value="GAA4784175.1"/>
    <property type="molecule type" value="Genomic_DNA"/>
</dbReference>
<dbReference type="SUPFAM" id="SSF51735">
    <property type="entry name" value="NAD(P)-binding Rossmann-fold domains"/>
    <property type="match status" value="1"/>
</dbReference>
<evidence type="ECO:0000256" key="1">
    <source>
        <dbReference type="SAM" id="Phobius"/>
    </source>
</evidence>
<name>A0ABP9ASX1_9MICO</name>
<keyword evidence="1" id="KW-1133">Transmembrane helix</keyword>
<dbReference type="Gene3D" id="3.40.50.720">
    <property type="entry name" value="NAD(P)-binding Rossmann-like Domain"/>
    <property type="match status" value="1"/>
</dbReference>
<sequence length="333" mass="33299">MTHRALVVRADPSGTRERPHAAALEHVADEAAGDADLLVDVAFSSVNYKDALALAGRPGIISSPPLAAGIDAVGTVASAAGRFSVGDAVVVNGAGIGERTPGGLSERVRVDPASVVRLPEGITPWRAAAIGTAGFTAMLSVLALERHGVVPGSGPVLVTGAAGGVGTIAVALLARLGYDVTASTGRVDEQGGRLRALGARTVVDRAELGGEGKPLQKAVWAGAIDSVGSRTLANVLARTAWGGTVTACGLAQGADLPTTVLPFILRGVTLAGINSVDAPPALREEAWARLAADLDPAVLDDSTATIPLAGALSAAEDVLAGRVAGRLVVDVRA</sequence>
<dbReference type="InterPro" id="IPR011032">
    <property type="entry name" value="GroES-like_sf"/>
</dbReference>
<proteinExistence type="predicted"/>
<evidence type="ECO:0000259" key="2">
    <source>
        <dbReference type="SMART" id="SM00829"/>
    </source>
</evidence>
<reference evidence="4" key="1">
    <citation type="journal article" date="2019" name="Int. J. Syst. Evol. Microbiol.">
        <title>The Global Catalogue of Microorganisms (GCM) 10K type strain sequencing project: providing services to taxonomists for standard genome sequencing and annotation.</title>
        <authorList>
            <consortium name="The Broad Institute Genomics Platform"/>
            <consortium name="The Broad Institute Genome Sequencing Center for Infectious Disease"/>
            <person name="Wu L."/>
            <person name="Ma J."/>
        </authorList>
    </citation>
    <scope>NUCLEOTIDE SEQUENCE [LARGE SCALE GENOMIC DNA]</scope>
    <source>
        <strain evidence="4">JCM 18537</strain>
    </source>
</reference>
<feature type="domain" description="Enoyl reductase (ER)" evidence="2">
    <location>
        <begin position="14"/>
        <end position="329"/>
    </location>
</feature>
<dbReference type="Pfam" id="PF08240">
    <property type="entry name" value="ADH_N"/>
    <property type="match status" value="1"/>
</dbReference>
<feature type="transmembrane region" description="Helical" evidence="1">
    <location>
        <begin position="127"/>
        <end position="144"/>
    </location>
</feature>
<dbReference type="Pfam" id="PF00107">
    <property type="entry name" value="ADH_zinc_N"/>
    <property type="match status" value="1"/>
</dbReference>